<dbReference type="Gene3D" id="3.40.50.150">
    <property type="entry name" value="Vaccinia Virus protein VP39"/>
    <property type="match status" value="1"/>
</dbReference>
<accession>A0A6P2BLP1</accession>
<evidence type="ECO:0000313" key="5">
    <source>
        <dbReference type="Proteomes" id="UP000460272"/>
    </source>
</evidence>
<dbReference type="InterPro" id="IPR007848">
    <property type="entry name" value="Small_mtfrase_dom"/>
</dbReference>
<dbReference type="SUPFAM" id="SSF53335">
    <property type="entry name" value="S-adenosyl-L-methionine-dependent methyltransferases"/>
    <property type="match status" value="1"/>
</dbReference>
<dbReference type="OrthoDB" id="9764961at2"/>
<reference evidence="4 5" key="1">
    <citation type="submission" date="2018-11" db="EMBL/GenBank/DDBJ databases">
        <title>Trebonia kvetii gen.nov., sp.nov., a novel acidophilic actinobacterium, and proposal of the new actinobacterial family Treboniaceae fam. nov.</title>
        <authorList>
            <person name="Rapoport D."/>
            <person name="Sagova-Mareckova M."/>
            <person name="Sedlacek I."/>
            <person name="Provaznik J."/>
            <person name="Kralova S."/>
            <person name="Pavlinic D."/>
            <person name="Benes V."/>
            <person name="Kopecky J."/>
        </authorList>
    </citation>
    <scope>NUCLEOTIDE SEQUENCE [LARGE SCALE GENOMIC DNA]</scope>
    <source>
        <strain evidence="4 5">15Tr583</strain>
    </source>
</reference>
<feature type="domain" description="Methyltransferase small" evidence="3">
    <location>
        <begin position="31"/>
        <end position="176"/>
    </location>
</feature>
<dbReference type="CDD" id="cd02440">
    <property type="entry name" value="AdoMet_MTases"/>
    <property type="match status" value="1"/>
</dbReference>
<protein>
    <submittedName>
        <fullName evidence="4">Methyltransferase domain-containing protein</fullName>
    </submittedName>
</protein>
<evidence type="ECO:0000313" key="4">
    <source>
        <dbReference type="EMBL" id="TVY99849.1"/>
    </source>
</evidence>
<comment type="caution">
    <text evidence="4">The sequence shown here is derived from an EMBL/GenBank/DDBJ whole genome shotgun (WGS) entry which is preliminary data.</text>
</comment>
<dbReference type="InterPro" id="IPR029063">
    <property type="entry name" value="SAM-dependent_MTases_sf"/>
</dbReference>
<sequence length="206" mass="21536">MTGSSHYFAAQPDAAHRPGLVRVVLPDLYLELATDSGVFSPGRLDPGTRFLLEKSPPPPASGDILDLGCGYGPIACTLAARSPGATVWAVDVNERALALCASNAAQAGLANVRCVLASSPEVPAVLAGIWSNPPVRIGKPALHAMLRGWLARLAPQAAATLVMGRNLGADSLHAWLANEEGWSVTRLSARSGYRLLRVTGPDDRNG</sequence>
<dbReference type="AlphaFoldDB" id="A0A6P2BLP1"/>
<keyword evidence="2 4" id="KW-0808">Transferase</keyword>
<dbReference type="PANTHER" id="PTHR47816:SF4">
    <property type="entry name" value="RIBOSOMAL RNA SMALL SUBUNIT METHYLTRANSFERASE C"/>
    <property type="match status" value="1"/>
</dbReference>
<dbReference type="RefSeq" id="WP_145861957.1">
    <property type="nucleotide sequence ID" value="NZ_RPFW01000011.1"/>
</dbReference>
<evidence type="ECO:0000256" key="1">
    <source>
        <dbReference type="ARBA" id="ARBA00022603"/>
    </source>
</evidence>
<dbReference type="GO" id="GO:0008757">
    <property type="term" value="F:S-adenosylmethionine-dependent methyltransferase activity"/>
    <property type="evidence" value="ECO:0007669"/>
    <property type="project" value="InterPro"/>
</dbReference>
<dbReference type="InterPro" id="IPR046977">
    <property type="entry name" value="RsmC/RlmG"/>
</dbReference>
<proteinExistence type="predicted"/>
<dbReference type="Pfam" id="PF05175">
    <property type="entry name" value="MTS"/>
    <property type="match status" value="1"/>
</dbReference>
<evidence type="ECO:0000256" key="2">
    <source>
        <dbReference type="ARBA" id="ARBA00022679"/>
    </source>
</evidence>
<dbReference type="GO" id="GO:0032259">
    <property type="term" value="P:methylation"/>
    <property type="evidence" value="ECO:0007669"/>
    <property type="project" value="UniProtKB-KW"/>
</dbReference>
<organism evidence="4 5">
    <name type="scientific">Trebonia kvetii</name>
    <dbReference type="NCBI Taxonomy" id="2480626"/>
    <lineage>
        <taxon>Bacteria</taxon>
        <taxon>Bacillati</taxon>
        <taxon>Actinomycetota</taxon>
        <taxon>Actinomycetes</taxon>
        <taxon>Streptosporangiales</taxon>
        <taxon>Treboniaceae</taxon>
        <taxon>Trebonia</taxon>
    </lineage>
</organism>
<name>A0A6P2BLP1_9ACTN</name>
<dbReference type="EMBL" id="RPFW01000011">
    <property type="protein sequence ID" value="TVY99849.1"/>
    <property type="molecule type" value="Genomic_DNA"/>
</dbReference>
<gene>
    <name evidence="4" type="ORF">EAS64_40090</name>
</gene>
<keyword evidence="1 4" id="KW-0489">Methyltransferase</keyword>
<dbReference type="Proteomes" id="UP000460272">
    <property type="component" value="Unassembled WGS sequence"/>
</dbReference>
<dbReference type="PANTHER" id="PTHR47816">
    <property type="entry name" value="RIBOSOMAL RNA SMALL SUBUNIT METHYLTRANSFERASE C"/>
    <property type="match status" value="1"/>
</dbReference>
<keyword evidence="5" id="KW-1185">Reference proteome</keyword>
<evidence type="ECO:0000259" key="3">
    <source>
        <dbReference type="Pfam" id="PF05175"/>
    </source>
</evidence>